<dbReference type="EnsemblBacteria" id="BAC91547">
    <property type="protein sequence ID" value="BAC91547"/>
    <property type="gene ID" value="BAC91547"/>
</dbReference>
<reference evidence="2 3" key="2">
    <citation type="journal article" date="2003" name="DNA Res.">
        <title>Complete genome structure of Gloeobacter violaceus PCC 7421, a cyanobacterium that lacks thylakoids (supplement).</title>
        <authorList>
            <person name="Nakamura Y."/>
            <person name="Kaneko T."/>
            <person name="Sato S."/>
            <person name="Mimuro M."/>
            <person name="Miyashita H."/>
            <person name="Tsuchiya T."/>
            <person name="Sasamoto S."/>
            <person name="Watanabe A."/>
            <person name="Kawashima K."/>
            <person name="Kishida Y."/>
            <person name="Kiyokawa C."/>
            <person name="Kohara M."/>
            <person name="Matsumoto M."/>
            <person name="Matsuno A."/>
            <person name="Nakazaki N."/>
            <person name="Shimpo S."/>
            <person name="Takeuchi C."/>
            <person name="Yamada M."/>
            <person name="Tabata S."/>
        </authorList>
    </citation>
    <scope>NUCLEOTIDE SEQUENCE [LARGE SCALE GENOMIC DNA]</scope>
    <source>
        <strain evidence="3">ATCC 29082 / PCC 7421</strain>
    </source>
</reference>
<dbReference type="InParanoid" id="Q7NFC0"/>
<evidence type="ECO:0000313" key="3">
    <source>
        <dbReference type="Proteomes" id="UP000000557"/>
    </source>
</evidence>
<accession>Q7NFC0</accession>
<evidence type="ECO:0000313" key="2">
    <source>
        <dbReference type="EMBL" id="BAC91547.1"/>
    </source>
</evidence>
<evidence type="ECO:0000256" key="1">
    <source>
        <dbReference type="SAM" id="Phobius"/>
    </source>
</evidence>
<feature type="transmembrane region" description="Helical" evidence="1">
    <location>
        <begin position="133"/>
        <end position="152"/>
    </location>
</feature>
<feature type="transmembrane region" description="Helical" evidence="1">
    <location>
        <begin position="49"/>
        <end position="67"/>
    </location>
</feature>
<dbReference type="Proteomes" id="UP000000557">
    <property type="component" value="Chromosome"/>
</dbReference>
<keyword evidence="1" id="KW-0472">Membrane</keyword>
<dbReference type="STRING" id="251221.gene:10761121"/>
<protein>
    <submittedName>
        <fullName evidence="2">Gll3606 protein</fullName>
    </submittedName>
</protein>
<name>Q7NFC0_GLOVI</name>
<keyword evidence="1" id="KW-0812">Transmembrane</keyword>
<organism evidence="2 3">
    <name type="scientific">Gloeobacter violaceus (strain ATCC 29082 / PCC 7421)</name>
    <dbReference type="NCBI Taxonomy" id="251221"/>
    <lineage>
        <taxon>Bacteria</taxon>
        <taxon>Bacillati</taxon>
        <taxon>Cyanobacteriota</taxon>
        <taxon>Cyanophyceae</taxon>
        <taxon>Gloeobacterales</taxon>
        <taxon>Gloeobacteraceae</taxon>
        <taxon>Gloeobacter</taxon>
    </lineage>
</organism>
<keyword evidence="3" id="KW-1185">Reference proteome</keyword>
<reference evidence="2 3" key="1">
    <citation type="journal article" date="2003" name="DNA Res.">
        <title>Complete genome structure of Gloeobacter violaceus PCC 7421, a cyanobacterium that lacks thylakoids.</title>
        <authorList>
            <person name="Nakamura Y."/>
            <person name="Kaneko T."/>
            <person name="Sato S."/>
            <person name="Mimuro M."/>
            <person name="Miyashita H."/>
            <person name="Tsuchiya T."/>
            <person name="Sasamoto S."/>
            <person name="Watanabe A."/>
            <person name="Kawashima K."/>
            <person name="Kishida Y."/>
            <person name="Kiyokawa C."/>
            <person name="Kohara M."/>
            <person name="Matsumoto M."/>
            <person name="Matsuno A."/>
            <person name="Nakazaki N."/>
            <person name="Shimpo S."/>
            <person name="Takeuchi C."/>
            <person name="Yamada M."/>
            <person name="Tabata S."/>
        </authorList>
    </citation>
    <scope>NUCLEOTIDE SEQUENCE [LARGE SCALE GENOMIC DNA]</scope>
    <source>
        <strain evidence="3">ATCC 29082 / PCC 7421</strain>
    </source>
</reference>
<dbReference type="RefSeq" id="WP_011143595.1">
    <property type="nucleotide sequence ID" value="NC_005125.1"/>
</dbReference>
<dbReference type="OrthoDB" id="9861941at2"/>
<dbReference type="EMBL" id="BA000045">
    <property type="protein sequence ID" value="BAC91547.1"/>
    <property type="molecule type" value="Genomic_DNA"/>
</dbReference>
<gene>
    <name evidence="2" type="ordered locus">gll3606</name>
</gene>
<sequence>MLQRIKLLPWPEIAWSAVLADLGLLVICPLLVVVFFATPGPLRTTLVGVGVPLLCGVAGGVLARLIFSRLFSRQMIDNGIGWALVLTVSLTAFPVGWALGIALQNLPPLLGLALEASEPVQFVGEFIGNTARLLFDIVFVVGGAMGMFWRAIRVGR</sequence>
<feature type="transmembrane region" description="Helical" evidence="1">
    <location>
        <begin position="79"/>
        <end position="103"/>
    </location>
</feature>
<keyword evidence="1" id="KW-1133">Transmembrane helix</keyword>
<feature type="transmembrane region" description="Helical" evidence="1">
    <location>
        <begin position="12"/>
        <end position="37"/>
    </location>
</feature>
<dbReference type="AlphaFoldDB" id="Q7NFC0"/>
<dbReference type="HOGENOM" id="CLU_1692996_0_0_3"/>
<dbReference type="KEGG" id="gvi:gll3606"/>
<proteinExistence type="predicted"/>